<dbReference type="OrthoDB" id="8481064at2"/>
<dbReference type="EMBL" id="CP013244">
    <property type="protein sequence ID" value="ANP45228.1"/>
    <property type="molecule type" value="Genomic_DNA"/>
</dbReference>
<sequence>MLRRTLLISALGAWPATAFAQAEQPAAPRAQTPAGRPAPITPQNALEYAFVSALTNENMRPIFRRYLMETHVALALSAAGEDSPPRELRVREGFTAGAIFTSEQRLTDALGANAPHIMINGRAALTRLVGKNVVINPGYVPMLTLEPTDVAAYLMTPGEASAGPTQ</sequence>
<feature type="signal peptide" evidence="1">
    <location>
        <begin position="1"/>
        <end position="20"/>
    </location>
</feature>
<organism evidence="3 4">
    <name type="scientific">Candidatus Viadribacter manganicus</name>
    <dbReference type="NCBI Taxonomy" id="1759059"/>
    <lineage>
        <taxon>Bacteria</taxon>
        <taxon>Pseudomonadati</taxon>
        <taxon>Pseudomonadota</taxon>
        <taxon>Alphaproteobacteria</taxon>
        <taxon>Hyphomonadales</taxon>
        <taxon>Hyphomonadaceae</taxon>
        <taxon>Candidatus Viadribacter</taxon>
    </lineage>
</organism>
<dbReference type="InParanoid" id="A0A1B1AF86"/>
<gene>
    <name evidence="3" type="ORF">ATE48_04490</name>
</gene>
<evidence type="ECO:0000256" key="1">
    <source>
        <dbReference type="SAM" id="SignalP"/>
    </source>
</evidence>
<keyword evidence="4" id="KW-1185">Reference proteome</keyword>
<name>A0A1B1AF86_9PROT</name>
<dbReference type="STRING" id="1759059.ATE48_04490"/>
<reference evidence="3 4" key="1">
    <citation type="submission" date="2015-11" db="EMBL/GenBank/DDBJ databases">
        <title>Whole-Genome Sequence of Candidatus Oderbacter manganicum from the National Park Lower Oder Valley, Germany.</title>
        <authorList>
            <person name="Braun B."/>
            <person name="Liere K."/>
            <person name="Szewzyk U."/>
        </authorList>
    </citation>
    <scope>NUCLEOTIDE SEQUENCE [LARGE SCALE GENOMIC DNA]</scope>
    <source>
        <strain evidence="3 4">OTSz_A_272</strain>
    </source>
</reference>
<proteinExistence type="predicted"/>
<dbReference type="AlphaFoldDB" id="A0A1B1AF86"/>
<dbReference type="KEGG" id="cbot:ATE48_04490"/>
<dbReference type="Proteomes" id="UP000092498">
    <property type="component" value="Chromosome"/>
</dbReference>
<feature type="chain" id="PRO_5008518705" description="SseB protein N-terminal domain-containing protein" evidence="1">
    <location>
        <begin position="21"/>
        <end position="166"/>
    </location>
</feature>
<accession>A0A1B1AF86</accession>
<dbReference type="Pfam" id="PF07179">
    <property type="entry name" value="SseB"/>
    <property type="match status" value="1"/>
</dbReference>
<dbReference type="RefSeq" id="WP_066768221.1">
    <property type="nucleotide sequence ID" value="NZ_CP013244.1"/>
</dbReference>
<keyword evidence="1" id="KW-0732">Signal</keyword>
<evidence type="ECO:0000313" key="4">
    <source>
        <dbReference type="Proteomes" id="UP000092498"/>
    </source>
</evidence>
<evidence type="ECO:0000313" key="3">
    <source>
        <dbReference type="EMBL" id="ANP45228.1"/>
    </source>
</evidence>
<feature type="domain" description="SseB protein N-terminal" evidence="2">
    <location>
        <begin position="56"/>
        <end position="152"/>
    </location>
</feature>
<dbReference type="InterPro" id="IPR009839">
    <property type="entry name" value="SseB_N"/>
</dbReference>
<evidence type="ECO:0000259" key="2">
    <source>
        <dbReference type="Pfam" id="PF07179"/>
    </source>
</evidence>
<protein>
    <recommendedName>
        <fullName evidence="2">SseB protein N-terminal domain-containing protein</fullName>
    </recommendedName>
</protein>